<comment type="caution">
    <text evidence="1">The sequence shown here is derived from an EMBL/GenBank/DDBJ whole genome shotgun (WGS) entry which is preliminary data.</text>
</comment>
<dbReference type="Gene3D" id="3.40.50.720">
    <property type="entry name" value="NAD(P)-binding Rossmann-like Domain"/>
    <property type="match status" value="1"/>
</dbReference>
<accession>A0AAN6T044</accession>
<evidence type="ECO:0008006" key="3">
    <source>
        <dbReference type="Google" id="ProtNLM"/>
    </source>
</evidence>
<sequence>MRAHGVRRVFAMETLSFRAPEDDGFSLRRLALVALVRAVVPLGYETVHRICAAFLEQHATDDDGIDWTVFRIAGIPGGSDERSWREDREDGVAYEGWIGGEGWTTSQRRGALARWLVDAVEDGKAQWIGKMPAVSRRAGSGRRA</sequence>
<proteinExistence type="predicted"/>
<dbReference type="EMBL" id="MU863645">
    <property type="protein sequence ID" value="KAK4099853.1"/>
    <property type="molecule type" value="Genomic_DNA"/>
</dbReference>
<keyword evidence="2" id="KW-1185">Reference proteome</keyword>
<gene>
    <name evidence="1" type="ORF">N658DRAFT_497834</name>
</gene>
<organism evidence="1 2">
    <name type="scientific">Parathielavia hyrcaniae</name>
    <dbReference type="NCBI Taxonomy" id="113614"/>
    <lineage>
        <taxon>Eukaryota</taxon>
        <taxon>Fungi</taxon>
        <taxon>Dikarya</taxon>
        <taxon>Ascomycota</taxon>
        <taxon>Pezizomycotina</taxon>
        <taxon>Sordariomycetes</taxon>
        <taxon>Sordariomycetidae</taxon>
        <taxon>Sordariales</taxon>
        <taxon>Chaetomiaceae</taxon>
        <taxon>Parathielavia</taxon>
    </lineage>
</organism>
<reference evidence="1" key="2">
    <citation type="submission" date="2023-05" db="EMBL/GenBank/DDBJ databases">
        <authorList>
            <consortium name="Lawrence Berkeley National Laboratory"/>
            <person name="Steindorff A."/>
            <person name="Hensen N."/>
            <person name="Bonometti L."/>
            <person name="Westerberg I."/>
            <person name="Brannstrom I.O."/>
            <person name="Guillou S."/>
            <person name="Cros-Aarteil S."/>
            <person name="Calhoun S."/>
            <person name="Haridas S."/>
            <person name="Kuo A."/>
            <person name="Mondo S."/>
            <person name="Pangilinan J."/>
            <person name="Riley R."/>
            <person name="Labutti K."/>
            <person name="Andreopoulos B."/>
            <person name="Lipzen A."/>
            <person name="Chen C."/>
            <person name="Yanf M."/>
            <person name="Daum C."/>
            <person name="Ng V."/>
            <person name="Clum A."/>
            <person name="Ohm R."/>
            <person name="Martin F."/>
            <person name="Silar P."/>
            <person name="Natvig D."/>
            <person name="Lalanne C."/>
            <person name="Gautier V."/>
            <person name="Ament-Velasquez S.L."/>
            <person name="Kruys A."/>
            <person name="Hutchinson M.I."/>
            <person name="Powell A.J."/>
            <person name="Barry K."/>
            <person name="Miller A.N."/>
            <person name="Grigoriev I.V."/>
            <person name="Debuchy R."/>
            <person name="Gladieux P."/>
            <person name="Thoren M.H."/>
            <person name="Johannesson H."/>
        </authorList>
    </citation>
    <scope>NUCLEOTIDE SEQUENCE</scope>
    <source>
        <strain evidence="1">CBS 757.83</strain>
    </source>
</reference>
<name>A0AAN6T044_9PEZI</name>
<evidence type="ECO:0000313" key="1">
    <source>
        <dbReference type="EMBL" id="KAK4099853.1"/>
    </source>
</evidence>
<protein>
    <recommendedName>
        <fullName evidence="3">NAD(P)-binding domain-containing protein</fullName>
    </recommendedName>
</protein>
<reference evidence="1" key="1">
    <citation type="journal article" date="2023" name="Mol. Phylogenet. Evol.">
        <title>Genome-scale phylogeny and comparative genomics of the fungal order Sordariales.</title>
        <authorList>
            <person name="Hensen N."/>
            <person name="Bonometti L."/>
            <person name="Westerberg I."/>
            <person name="Brannstrom I.O."/>
            <person name="Guillou S."/>
            <person name="Cros-Aarteil S."/>
            <person name="Calhoun S."/>
            <person name="Haridas S."/>
            <person name="Kuo A."/>
            <person name="Mondo S."/>
            <person name="Pangilinan J."/>
            <person name="Riley R."/>
            <person name="LaButti K."/>
            <person name="Andreopoulos B."/>
            <person name="Lipzen A."/>
            <person name="Chen C."/>
            <person name="Yan M."/>
            <person name="Daum C."/>
            <person name="Ng V."/>
            <person name="Clum A."/>
            <person name="Steindorff A."/>
            <person name="Ohm R.A."/>
            <person name="Martin F."/>
            <person name="Silar P."/>
            <person name="Natvig D.O."/>
            <person name="Lalanne C."/>
            <person name="Gautier V."/>
            <person name="Ament-Velasquez S.L."/>
            <person name="Kruys A."/>
            <person name="Hutchinson M.I."/>
            <person name="Powell A.J."/>
            <person name="Barry K."/>
            <person name="Miller A.N."/>
            <person name="Grigoriev I.V."/>
            <person name="Debuchy R."/>
            <person name="Gladieux P."/>
            <person name="Hiltunen Thoren M."/>
            <person name="Johannesson H."/>
        </authorList>
    </citation>
    <scope>NUCLEOTIDE SEQUENCE</scope>
    <source>
        <strain evidence="1">CBS 757.83</strain>
    </source>
</reference>
<evidence type="ECO:0000313" key="2">
    <source>
        <dbReference type="Proteomes" id="UP001305647"/>
    </source>
</evidence>
<dbReference type="AlphaFoldDB" id="A0AAN6T044"/>
<dbReference type="Proteomes" id="UP001305647">
    <property type="component" value="Unassembled WGS sequence"/>
</dbReference>